<reference evidence="17 18" key="1">
    <citation type="journal article" date="2010" name="J. Bacteriol.">
        <title>Genome sequence of the dioxin-mineralizing bacterium Sphingomonas wittichii RW1.</title>
        <authorList>
            <person name="Miller T.R."/>
            <person name="Delcher A.L."/>
            <person name="Salzberg S.L."/>
            <person name="Saunders E."/>
            <person name="Detter J.C."/>
            <person name="Halden R.U."/>
        </authorList>
    </citation>
    <scope>NUCLEOTIDE SEQUENCE [LARGE SCALE GENOMIC DNA]</scope>
    <source>
        <strain evidence="18">DSM 6014 / CCUG 31198 / JCM 15750 / NBRC 105917 / EY 4224 / RW1</strain>
    </source>
</reference>
<evidence type="ECO:0000256" key="2">
    <source>
        <dbReference type="ARBA" id="ARBA00022448"/>
    </source>
</evidence>
<evidence type="ECO:0000256" key="13">
    <source>
        <dbReference type="PROSITE-ProRule" id="PRU10144"/>
    </source>
</evidence>
<dbReference type="CDD" id="cd01347">
    <property type="entry name" value="ligand_gated_channel"/>
    <property type="match status" value="1"/>
</dbReference>
<dbReference type="GO" id="GO:0009279">
    <property type="term" value="C:cell outer membrane"/>
    <property type="evidence" value="ECO:0007669"/>
    <property type="project" value="UniProtKB-SubCell"/>
</dbReference>
<evidence type="ECO:0000256" key="6">
    <source>
        <dbReference type="ARBA" id="ARBA00022729"/>
    </source>
</evidence>
<evidence type="ECO:0000256" key="3">
    <source>
        <dbReference type="ARBA" id="ARBA00022452"/>
    </source>
</evidence>
<dbReference type="InterPro" id="IPR010917">
    <property type="entry name" value="TonB_rcpt_CS"/>
</dbReference>
<evidence type="ECO:0000313" key="17">
    <source>
        <dbReference type="EMBL" id="ABQ67281.1"/>
    </source>
</evidence>
<keyword evidence="10 12" id="KW-0472">Membrane</keyword>
<evidence type="ECO:0000256" key="1">
    <source>
        <dbReference type="ARBA" id="ARBA00004571"/>
    </source>
</evidence>
<dbReference type="InterPro" id="IPR000531">
    <property type="entry name" value="Beta-barrel_TonB"/>
</dbReference>
<keyword evidence="4" id="KW-0410">Iron transport</keyword>
<evidence type="ECO:0000256" key="9">
    <source>
        <dbReference type="ARBA" id="ARBA00023077"/>
    </source>
</evidence>
<evidence type="ECO:0000256" key="8">
    <source>
        <dbReference type="ARBA" id="ARBA00023065"/>
    </source>
</evidence>
<protein>
    <submittedName>
        <fullName evidence="17">TonB-dependent receptor</fullName>
    </submittedName>
</protein>
<dbReference type="PROSITE" id="PS52016">
    <property type="entry name" value="TONB_DEPENDENT_REC_3"/>
    <property type="match status" value="1"/>
</dbReference>
<dbReference type="Pfam" id="PF00593">
    <property type="entry name" value="TonB_dep_Rec_b-barrel"/>
    <property type="match status" value="1"/>
</dbReference>
<comment type="subcellular location">
    <subcellularLocation>
        <location evidence="1 12">Cell outer membrane</location>
        <topology evidence="1 12">Multi-pass membrane protein</topology>
    </subcellularLocation>
</comment>
<dbReference type="GO" id="GO:0006826">
    <property type="term" value="P:iron ion transport"/>
    <property type="evidence" value="ECO:0007669"/>
    <property type="project" value="UniProtKB-KW"/>
</dbReference>
<evidence type="ECO:0000256" key="5">
    <source>
        <dbReference type="ARBA" id="ARBA00022692"/>
    </source>
</evidence>
<evidence type="ECO:0000313" key="18">
    <source>
        <dbReference type="Proteomes" id="UP000001989"/>
    </source>
</evidence>
<feature type="domain" description="TonB-dependent receptor plug" evidence="16">
    <location>
        <begin position="97"/>
        <end position="208"/>
    </location>
</feature>
<dbReference type="InterPro" id="IPR012910">
    <property type="entry name" value="Plug_dom"/>
</dbReference>
<dbReference type="SUPFAM" id="SSF56935">
    <property type="entry name" value="Porins"/>
    <property type="match status" value="1"/>
</dbReference>
<dbReference type="AlphaFoldDB" id="A0A9J9LDR0"/>
<keyword evidence="3 12" id="KW-1134">Transmembrane beta strand</keyword>
<feature type="short sequence motif" description="TonB C-terminal box" evidence="13">
    <location>
        <begin position="785"/>
        <end position="802"/>
    </location>
</feature>
<keyword evidence="7" id="KW-0408">Iron</keyword>
<evidence type="ECO:0000256" key="4">
    <source>
        <dbReference type="ARBA" id="ARBA00022496"/>
    </source>
</evidence>
<comment type="similarity">
    <text evidence="12 14">Belongs to the TonB-dependent receptor family.</text>
</comment>
<keyword evidence="6" id="KW-0732">Signal</keyword>
<evidence type="ECO:0000256" key="7">
    <source>
        <dbReference type="ARBA" id="ARBA00023004"/>
    </source>
</evidence>
<evidence type="ECO:0000256" key="10">
    <source>
        <dbReference type="ARBA" id="ARBA00023136"/>
    </source>
</evidence>
<gene>
    <name evidence="17" type="ordered locus">Swit_0914</name>
</gene>
<keyword evidence="8" id="KW-0406">Ion transport</keyword>
<dbReference type="InterPro" id="IPR036942">
    <property type="entry name" value="Beta-barrel_TonB_sf"/>
</dbReference>
<keyword evidence="18" id="KW-1185">Reference proteome</keyword>
<dbReference type="PROSITE" id="PS01156">
    <property type="entry name" value="TONB_DEPENDENT_REC_2"/>
    <property type="match status" value="1"/>
</dbReference>
<name>A0A9J9LDR0_RHIWR</name>
<evidence type="ECO:0000259" key="16">
    <source>
        <dbReference type="Pfam" id="PF07715"/>
    </source>
</evidence>
<dbReference type="EMBL" id="CP000699">
    <property type="protein sequence ID" value="ABQ67281.1"/>
    <property type="molecule type" value="Genomic_DNA"/>
</dbReference>
<dbReference type="KEGG" id="swi:Swit_0914"/>
<organism evidence="17 18">
    <name type="scientific">Rhizorhabdus wittichii (strain DSM 6014 / CCUG 31198 / JCM 15750 / NBRC 105917 / EY 4224 / RW1)</name>
    <name type="common">Sphingomonas wittichii</name>
    <dbReference type="NCBI Taxonomy" id="392499"/>
    <lineage>
        <taxon>Bacteria</taxon>
        <taxon>Pseudomonadati</taxon>
        <taxon>Pseudomonadota</taxon>
        <taxon>Alphaproteobacteria</taxon>
        <taxon>Sphingomonadales</taxon>
        <taxon>Sphingomonadaceae</taxon>
        <taxon>Rhizorhabdus</taxon>
    </lineage>
</organism>
<dbReference type="PANTHER" id="PTHR32552:SF81">
    <property type="entry name" value="TONB-DEPENDENT OUTER MEMBRANE RECEPTOR"/>
    <property type="match status" value="1"/>
</dbReference>
<accession>A0A9J9LDR0</accession>
<dbReference type="Proteomes" id="UP000001989">
    <property type="component" value="Chromosome"/>
</dbReference>
<keyword evidence="9 14" id="KW-0798">TonB box</keyword>
<evidence type="ECO:0000259" key="15">
    <source>
        <dbReference type="Pfam" id="PF00593"/>
    </source>
</evidence>
<evidence type="ECO:0000256" key="11">
    <source>
        <dbReference type="ARBA" id="ARBA00023237"/>
    </source>
</evidence>
<keyword evidence="5 12" id="KW-0812">Transmembrane</keyword>
<dbReference type="Gene3D" id="2.40.170.20">
    <property type="entry name" value="TonB-dependent receptor, beta-barrel domain"/>
    <property type="match status" value="1"/>
</dbReference>
<evidence type="ECO:0000256" key="12">
    <source>
        <dbReference type="PROSITE-ProRule" id="PRU01360"/>
    </source>
</evidence>
<dbReference type="InterPro" id="IPR039426">
    <property type="entry name" value="TonB-dep_rcpt-like"/>
</dbReference>
<feature type="domain" description="TonB-dependent receptor-like beta-barrel" evidence="15">
    <location>
        <begin position="305"/>
        <end position="765"/>
    </location>
</feature>
<keyword evidence="11 12" id="KW-0998">Cell outer membrane</keyword>
<evidence type="ECO:0000256" key="14">
    <source>
        <dbReference type="RuleBase" id="RU003357"/>
    </source>
</evidence>
<proteinExistence type="inferred from homology"/>
<dbReference type="Pfam" id="PF07715">
    <property type="entry name" value="Plug"/>
    <property type="match status" value="1"/>
</dbReference>
<keyword evidence="2 12" id="KW-0813">Transport</keyword>
<sequence>MSLCDGGTLSRTMKDIAGRKDRAGAVTACRSRWKTGRKKVGFESHSVKIARGKRFVLLAATALAGIGGPAFAQATTASADSGSDEIIVTALKRSTNLQDTPISISAVTGEAIANSGVQSIADLNSSVPSLAFVDGGPSNRRVVIRGIQAAGEPTVGTYYDETPVTGAIGAANDAGGSTPELRLFDVERVEVLRGPQGTLYGSGSMGGTLRVIYQKPTFATEGAVDLSLSDTRYGGLNYEGSAMVNVPVVNDKIAVRAVGFYRNANGFIDNTALNIKNINDQKSYGGRFLVRFTPTEALTIDAAAYINRSRTDTNAWTLTSGKFKSDALTRQPVRDNLELYSLTANYDFGGVVLTGVVSYLDRDLDSVSDVSRFIRSTRTPAGCAARVSAGQPCSTAQLDNYYALVDSQSTSALFPQQTMKSWTAELRLSSDGSGPLNWTVGGFYSDRDTSVANPQSNADPVSGAIIEPQQIATVRFIDDSLRQVAAFGEFSYDVTDRLNLTAGGRYFRYNKDISGQTTIGSILVGAVVRPLSFVKSKEDGTVFKFNGSYKVTDNVLFYAEAAQGFRPGGANQVIGLAQELTPYKSDSLWNYEVGFKNTLFDRKLLLNVDVFQIDWSDMQITGRTPNGAFSFITNAGKARVRGAELEATIRPTAGFTITGNASYIDAKLRENQSNANVSAPGLKGDRIPYVPKFSAGIGAQYVWALTDTLSGFARIDGNTVGGSYSDFRPTGTFTRKIDSYQLVNARLGVEGPDNKWGAYLFVTNLLDDTAITRSQSSAIAVGRTLVNSAAPRTIGVNVRTRF</sequence>
<dbReference type="PANTHER" id="PTHR32552">
    <property type="entry name" value="FERRICHROME IRON RECEPTOR-RELATED"/>
    <property type="match status" value="1"/>
</dbReference>
<keyword evidence="17" id="KW-0675">Receptor</keyword>